<sequence>QCVACHKVLTNESLKPSKLSAHLQKCHPNLQNKDQAYFQRQAVALKNIQFGSSGIQAQKLQAAVEASYCVAYKIAEQQKCHTIAENLIMPCAYEMVSKVCGEDQAKKLSVISL</sequence>
<accession>A0AAW0XKG9</accession>
<evidence type="ECO:0000313" key="6">
    <source>
        <dbReference type="EMBL" id="KAK8745050.1"/>
    </source>
</evidence>
<gene>
    <name evidence="6" type="ORF">OTU49_000428</name>
</gene>
<dbReference type="PANTHER" id="PTHR45913:SF19">
    <property type="entry name" value="LOW QUALITY PROTEIN: ZINC FINGER BED DOMAIN-CONTAINING PROTEIN 5-LIKE"/>
    <property type="match status" value="1"/>
</dbReference>
<dbReference type="PANTHER" id="PTHR45913">
    <property type="entry name" value="EPM2A-INTERACTING PROTEIN 1"/>
    <property type="match status" value="1"/>
</dbReference>
<evidence type="ECO:0000256" key="1">
    <source>
        <dbReference type="ARBA" id="ARBA00022723"/>
    </source>
</evidence>
<dbReference type="GO" id="GO:0003677">
    <property type="term" value="F:DNA binding"/>
    <property type="evidence" value="ECO:0007669"/>
    <property type="project" value="InterPro"/>
</dbReference>
<keyword evidence="3" id="KW-0862">Zinc</keyword>
<evidence type="ECO:0000313" key="7">
    <source>
        <dbReference type="Proteomes" id="UP001445076"/>
    </source>
</evidence>
<evidence type="ECO:0000259" key="5">
    <source>
        <dbReference type="PROSITE" id="PS50808"/>
    </source>
</evidence>
<feature type="domain" description="BED-type" evidence="5">
    <location>
        <begin position="1"/>
        <end position="34"/>
    </location>
</feature>
<dbReference type="PROSITE" id="PS50808">
    <property type="entry name" value="ZF_BED"/>
    <property type="match status" value="1"/>
</dbReference>
<keyword evidence="2 4" id="KW-0863">Zinc-finger</keyword>
<dbReference type="EMBL" id="JARKIK010000020">
    <property type="protein sequence ID" value="KAK8745050.1"/>
    <property type="molecule type" value="Genomic_DNA"/>
</dbReference>
<reference evidence="6 7" key="1">
    <citation type="journal article" date="2024" name="BMC Genomics">
        <title>Genome assembly of redclaw crayfish (Cherax quadricarinatus) provides insights into its immune adaptation and hypoxia tolerance.</title>
        <authorList>
            <person name="Liu Z."/>
            <person name="Zheng J."/>
            <person name="Li H."/>
            <person name="Fang K."/>
            <person name="Wang S."/>
            <person name="He J."/>
            <person name="Zhou D."/>
            <person name="Weng S."/>
            <person name="Chi M."/>
            <person name="Gu Z."/>
            <person name="He J."/>
            <person name="Li F."/>
            <person name="Wang M."/>
        </authorList>
    </citation>
    <scope>NUCLEOTIDE SEQUENCE [LARGE SCALE GENOMIC DNA]</scope>
    <source>
        <strain evidence="6">ZL_2023a</strain>
    </source>
</reference>
<evidence type="ECO:0000256" key="3">
    <source>
        <dbReference type="ARBA" id="ARBA00022833"/>
    </source>
</evidence>
<dbReference type="GO" id="GO:0008270">
    <property type="term" value="F:zinc ion binding"/>
    <property type="evidence" value="ECO:0007669"/>
    <property type="project" value="UniProtKB-KW"/>
</dbReference>
<organism evidence="6 7">
    <name type="scientific">Cherax quadricarinatus</name>
    <name type="common">Australian red claw crayfish</name>
    <dbReference type="NCBI Taxonomy" id="27406"/>
    <lineage>
        <taxon>Eukaryota</taxon>
        <taxon>Metazoa</taxon>
        <taxon>Ecdysozoa</taxon>
        <taxon>Arthropoda</taxon>
        <taxon>Crustacea</taxon>
        <taxon>Multicrustacea</taxon>
        <taxon>Malacostraca</taxon>
        <taxon>Eumalacostraca</taxon>
        <taxon>Eucarida</taxon>
        <taxon>Decapoda</taxon>
        <taxon>Pleocyemata</taxon>
        <taxon>Astacidea</taxon>
        <taxon>Parastacoidea</taxon>
        <taxon>Parastacidae</taxon>
        <taxon>Cherax</taxon>
    </lineage>
</organism>
<feature type="non-terminal residue" evidence="6">
    <location>
        <position position="1"/>
    </location>
</feature>
<proteinExistence type="predicted"/>
<protein>
    <recommendedName>
        <fullName evidence="5">BED-type domain-containing protein</fullName>
    </recommendedName>
</protein>
<comment type="caution">
    <text evidence="6">The sequence shown here is derived from an EMBL/GenBank/DDBJ whole genome shotgun (WGS) entry which is preliminary data.</text>
</comment>
<dbReference type="AlphaFoldDB" id="A0AAW0XKG9"/>
<evidence type="ECO:0000256" key="2">
    <source>
        <dbReference type="ARBA" id="ARBA00022771"/>
    </source>
</evidence>
<name>A0AAW0XKG9_CHEQU</name>
<feature type="non-terminal residue" evidence="6">
    <location>
        <position position="113"/>
    </location>
</feature>
<dbReference type="Proteomes" id="UP001445076">
    <property type="component" value="Unassembled WGS sequence"/>
</dbReference>
<keyword evidence="1" id="KW-0479">Metal-binding</keyword>
<evidence type="ECO:0000256" key="4">
    <source>
        <dbReference type="PROSITE-ProRule" id="PRU00027"/>
    </source>
</evidence>
<dbReference type="InterPro" id="IPR003656">
    <property type="entry name" value="Znf_BED"/>
</dbReference>
<keyword evidence="7" id="KW-1185">Reference proteome</keyword>